<keyword evidence="3" id="KW-1185">Reference proteome</keyword>
<gene>
    <name evidence="2" type="ORF">CVT25_015772</name>
</gene>
<dbReference type="Proteomes" id="UP000283269">
    <property type="component" value="Unassembled WGS sequence"/>
</dbReference>
<feature type="compositionally biased region" description="Low complexity" evidence="1">
    <location>
        <begin position="31"/>
        <end position="44"/>
    </location>
</feature>
<reference evidence="2 3" key="1">
    <citation type="journal article" date="2018" name="Evol. Lett.">
        <title>Horizontal gene cluster transfer increased hallucinogenic mushroom diversity.</title>
        <authorList>
            <person name="Reynolds H.T."/>
            <person name="Vijayakumar V."/>
            <person name="Gluck-Thaler E."/>
            <person name="Korotkin H.B."/>
            <person name="Matheny P.B."/>
            <person name="Slot J.C."/>
        </authorList>
    </citation>
    <scope>NUCLEOTIDE SEQUENCE [LARGE SCALE GENOMIC DNA]</scope>
    <source>
        <strain evidence="2 3">2631</strain>
    </source>
</reference>
<evidence type="ECO:0000313" key="3">
    <source>
        <dbReference type="Proteomes" id="UP000283269"/>
    </source>
</evidence>
<accession>A0A409X1F8</accession>
<evidence type="ECO:0000313" key="2">
    <source>
        <dbReference type="EMBL" id="PPQ84572.1"/>
    </source>
</evidence>
<feature type="region of interest" description="Disordered" evidence="1">
    <location>
        <begin position="31"/>
        <end position="58"/>
    </location>
</feature>
<proteinExistence type="predicted"/>
<sequence>MAPTVLITRIALTKPTCTVGSVTITHSSSLQFGSQQRSGSGRSGIATGEDINDSVQTHNAEPIPMIKLKRESLRAEVAFGEISLGHYTVVNPWFKLEPLRLYRPLFMSFHDAGSSPFVNT</sequence>
<name>A0A409X1F8_PSICY</name>
<comment type="caution">
    <text evidence="2">The sequence shown here is derived from an EMBL/GenBank/DDBJ whole genome shotgun (WGS) entry which is preliminary data.</text>
</comment>
<dbReference type="InParanoid" id="A0A409X1F8"/>
<organism evidence="2 3">
    <name type="scientific">Psilocybe cyanescens</name>
    <dbReference type="NCBI Taxonomy" id="93625"/>
    <lineage>
        <taxon>Eukaryota</taxon>
        <taxon>Fungi</taxon>
        <taxon>Dikarya</taxon>
        <taxon>Basidiomycota</taxon>
        <taxon>Agaricomycotina</taxon>
        <taxon>Agaricomycetes</taxon>
        <taxon>Agaricomycetidae</taxon>
        <taxon>Agaricales</taxon>
        <taxon>Agaricineae</taxon>
        <taxon>Strophariaceae</taxon>
        <taxon>Psilocybe</taxon>
    </lineage>
</organism>
<dbReference type="AlphaFoldDB" id="A0A409X1F8"/>
<evidence type="ECO:0000256" key="1">
    <source>
        <dbReference type="SAM" id="MobiDB-lite"/>
    </source>
</evidence>
<dbReference type="EMBL" id="NHYD01002845">
    <property type="protein sequence ID" value="PPQ84572.1"/>
    <property type="molecule type" value="Genomic_DNA"/>
</dbReference>
<protein>
    <submittedName>
        <fullName evidence="2">Uncharacterized protein</fullName>
    </submittedName>
</protein>